<dbReference type="Proteomes" id="UP000272942">
    <property type="component" value="Unassembled WGS sequence"/>
</dbReference>
<gene>
    <name evidence="1" type="ORF">ECPE_LOCUS16345</name>
</gene>
<evidence type="ECO:0000313" key="2">
    <source>
        <dbReference type="Proteomes" id="UP000272942"/>
    </source>
</evidence>
<evidence type="ECO:0000313" key="3">
    <source>
        <dbReference type="WBParaSite" id="ECPE_0001638701-mRNA-1"/>
    </source>
</evidence>
<keyword evidence="2" id="KW-1185">Reference proteome</keyword>
<reference evidence="1 2" key="2">
    <citation type="submission" date="2018-11" db="EMBL/GenBank/DDBJ databases">
        <authorList>
            <consortium name="Pathogen Informatics"/>
        </authorList>
    </citation>
    <scope>NUCLEOTIDE SEQUENCE [LARGE SCALE GENOMIC DNA]</scope>
    <source>
        <strain evidence="1 2">Egypt</strain>
    </source>
</reference>
<sequence>MFSNPSLIGASYLMPLLTHRGPPLIESVPWCCFPLAKLLTTDEQRCQSLNSTASRSSLREPVMEADLTTGPAVLFVHDQMDPNTTSFHLNTTPTGTAPHQVCNAKFCNGFCMRSKLFCR</sequence>
<dbReference type="EMBL" id="UZAN01063926">
    <property type="protein sequence ID" value="VDP93617.1"/>
    <property type="molecule type" value="Genomic_DNA"/>
</dbReference>
<accession>A0A183BAV9</accession>
<proteinExistence type="predicted"/>
<evidence type="ECO:0000313" key="1">
    <source>
        <dbReference type="EMBL" id="VDP93617.1"/>
    </source>
</evidence>
<organism evidence="3">
    <name type="scientific">Echinostoma caproni</name>
    <dbReference type="NCBI Taxonomy" id="27848"/>
    <lineage>
        <taxon>Eukaryota</taxon>
        <taxon>Metazoa</taxon>
        <taxon>Spiralia</taxon>
        <taxon>Lophotrochozoa</taxon>
        <taxon>Platyhelminthes</taxon>
        <taxon>Trematoda</taxon>
        <taxon>Digenea</taxon>
        <taxon>Plagiorchiida</taxon>
        <taxon>Echinostomata</taxon>
        <taxon>Echinostomatoidea</taxon>
        <taxon>Echinostomatidae</taxon>
        <taxon>Echinostoma</taxon>
    </lineage>
</organism>
<name>A0A183BAV9_9TREM</name>
<protein>
    <submittedName>
        <fullName evidence="3">Secreted protein</fullName>
    </submittedName>
</protein>
<dbReference type="OrthoDB" id="6154239at2759"/>
<reference evidence="3" key="1">
    <citation type="submission" date="2016-06" db="UniProtKB">
        <authorList>
            <consortium name="WormBaseParasite"/>
        </authorList>
    </citation>
    <scope>IDENTIFICATION</scope>
</reference>
<dbReference type="AlphaFoldDB" id="A0A183BAV9"/>
<dbReference type="WBParaSite" id="ECPE_0001638701-mRNA-1">
    <property type="protein sequence ID" value="ECPE_0001638701-mRNA-1"/>
    <property type="gene ID" value="ECPE_0001638701"/>
</dbReference>